<dbReference type="InterPro" id="IPR003611">
    <property type="entry name" value="NUMOD3"/>
</dbReference>
<protein>
    <recommendedName>
        <fullName evidence="6">HNH endonuclease</fullName>
    </recommendedName>
</protein>
<dbReference type="InterPro" id="IPR002711">
    <property type="entry name" value="HNH"/>
</dbReference>
<organism evidence="4 5">
    <name type="scientific">Duganella margarita</name>
    <dbReference type="NCBI Taxonomy" id="2692170"/>
    <lineage>
        <taxon>Bacteria</taxon>
        <taxon>Pseudomonadati</taxon>
        <taxon>Pseudomonadota</taxon>
        <taxon>Betaproteobacteria</taxon>
        <taxon>Burkholderiales</taxon>
        <taxon>Oxalobacteraceae</taxon>
        <taxon>Telluria group</taxon>
        <taxon>Duganella</taxon>
    </lineage>
</organism>
<dbReference type="RefSeq" id="WP_161047602.1">
    <property type="nucleotide sequence ID" value="NZ_WWCS01000024.1"/>
</dbReference>
<feature type="domain" description="Nuclease associated modular" evidence="3">
    <location>
        <begin position="75"/>
        <end position="102"/>
    </location>
</feature>
<reference evidence="4 5" key="1">
    <citation type="submission" date="2019-12" db="EMBL/GenBank/DDBJ databases">
        <title>Novel species isolated from a subtropical stream in China.</title>
        <authorList>
            <person name="Lu H."/>
        </authorList>
    </citation>
    <scope>NUCLEOTIDE SEQUENCE [LARGE SCALE GENOMIC DNA]</scope>
    <source>
        <strain evidence="4 5">FT109W</strain>
    </source>
</reference>
<dbReference type="Gene3D" id="1.10.30.50">
    <property type="match status" value="1"/>
</dbReference>
<dbReference type="EMBL" id="WWCS01000024">
    <property type="protein sequence ID" value="MYN42715.1"/>
    <property type="molecule type" value="Genomic_DNA"/>
</dbReference>
<evidence type="ECO:0000256" key="1">
    <source>
        <dbReference type="SAM" id="MobiDB-lite"/>
    </source>
</evidence>
<feature type="region of interest" description="Disordered" evidence="1">
    <location>
        <begin position="65"/>
        <end position="85"/>
    </location>
</feature>
<comment type="caution">
    <text evidence="4">The sequence shown here is derived from an EMBL/GenBank/DDBJ whole genome shotgun (WGS) entry which is preliminary data.</text>
</comment>
<dbReference type="InterPro" id="IPR003615">
    <property type="entry name" value="HNH_nuc"/>
</dbReference>
<evidence type="ECO:0008006" key="6">
    <source>
        <dbReference type="Google" id="ProtNLM"/>
    </source>
</evidence>
<name>A0ABW9WQU9_9BURK</name>
<accession>A0ABW9WQU9</accession>
<gene>
    <name evidence="4" type="ORF">GTP55_25555</name>
</gene>
<sequence length="225" mass="25414">MSATKSTIPRPTNEQLAALYVERKLGCGELGKMFERDPKTVYYWLKQAGIQTRARGTDPAQWFAKGGQDPRSFSGTKHSAESKAKIGAASRGRTPWLRGGVHWLHTVPADRNPKWKGGITPERQEFYRSAEWKRAVKAVWCRADACCERCGLDWRNVDRKATPTFPIHHIVTFAVSELRAAVDNLALLCRPCHIWVHSNENSIQAFLASPWPRRDFAALDQENAS</sequence>
<feature type="domain" description="HNH" evidence="2">
    <location>
        <begin position="147"/>
        <end position="194"/>
    </location>
</feature>
<evidence type="ECO:0000259" key="3">
    <source>
        <dbReference type="Pfam" id="PF07460"/>
    </source>
</evidence>
<dbReference type="Pfam" id="PF07460">
    <property type="entry name" value="NUMOD3"/>
    <property type="match status" value="1"/>
</dbReference>
<evidence type="ECO:0000313" key="5">
    <source>
        <dbReference type="Proteomes" id="UP000466332"/>
    </source>
</evidence>
<keyword evidence="5" id="KW-1185">Reference proteome</keyword>
<dbReference type="CDD" id="cd00085">
    <property type="entry name" value="HNHc"/>
    <property type="match status" value="1"/>
</dbReference>
<proteinExistence type="predicted"/>
<evidence type="ECO:0000259" key="2">
    <source>
        <dbReference type="Pfam" id="PF01844"/>
    </source>
</evidence>
<dbReference type="Pfam" id="PF01844">
    <property type="entry name" value="HNH"/>
    <property type="match status" value="1"/>
</dbReference>
<dbReference type="Proteomes" id="UP000466332">
    <property type="component" value="Unassembled WGS sequence"/>
</dbReference>
<evidence type="ECO:0000313" key="4">
    <source>
        <dbReference type="EMBL" id="MYN42715.1"/>
    </source>
</evidence>